<organism evidence="1 2">
    <name type="scientific">Tenebrio molitor</name>
    <name type="common">Yellow mealworm beetle</name>
    <dbReference type="NCBI Taxonomy" id="7067"/>
    <lineage>
        <taxon>Eukaryota</taxon>
        <taxon>Metazoa</taxon>
        <taxon>Ecdysozoa</taxon>
        <taxon>Arthropoda</taxon>
        <taxon>Hexapoda</taxon>
        <taxon>Insecta</taxon>
        <taxon>Pterygota</taxon>
        <taxon>Neoptera</taxon>
        <taxon>Endopterygota</taxon>
        <taxon>Coleoptera</taxon>
        <taxon>Polyphaga</taxon>
        <taxon>Cucujiformia</taxon>
        <taxon>Tenebrionidae</taxon>
        <taxon>Tenebrio</taxon>
    </lineage>
</organism>
<dbReference type="AlphaFoldDB" id="A0A8J6HGX3"/>
<reference evidence="1" key="1">
    <citation type="journal article" date="2020" name="J Insects Food Feed">
        <title>The yellow mealworm (Tenebrio molitor) genome: a resource for the emerging insects as food and feed industry.</title>
        <authorList>
            <person name="Eriksson T."/>
            <person name="Andere A."/>
            <person name="Kelstrup H."/>
            <person name="Emery V."/>
            <person name="Picard C."/>
        </authorList>
    </citation>
    <scope>NUCLEOTIDE SEQUENCE</scope>
    <source>
        <strain evidence="1">Stoneville</strain>
        <tissue evidence="1">Whole head</tissue>
    </source>
</reference>
<name>A0A8J6HGX3_TENMO</name>
<reference evidence="1" key="2">
    <citation type="submission" date="2021-08" db="EMBL/GenBank/DDBJ databases">
        <authorList>
            <person name="Eriksson T."/>
        </authorList>
    </citation>
    <scope>NUCLEOTIDE SEQUENCE</scope>
    <source>
        <strain evidence="1">Stoneville</strain>
        <tissue evidence="1">Whole head</tissue>
    </source>
</reference>
<dbReference type="PANTHER" id="PTHR31909">
    <property type="entry name" value="CHROMOSOME 20 ORF85 FAMILY MEMBER"/>
    <property type="match status" value="1"/>
</dbReference>
<dbReference type="PANTHER" id="PTHR31909:SF3">
    <property type="entry name" value="SIMILAR TO PROTEIN C20ORF85 HOMOLOG"/>
    <property type="match status" value="1"/>
</dbReference>
<dbReference type="Proteomes" id="UP000719412">
    <property type="component" value="Unassembled WGS sequence"/>
</dbReference>
<proteinExistence type="predicted"/>
<gene>
    <name evidence="1" type="ORF">GEV33_008381</name>
</gene>
<protein>
    <submittedName>
        <fullName evidence="1">Uncharacterized protein</fullName>
    </submittedName>
</protein>
<dbReference type="OrthoDB" id="10031946at2759"/>
<evidence type="ECO:0000313" key="2">
    <source>
        <dbReference type="Proteomes" id="UP000719412"/>
    </source>
</evidence>
<evidence type="ECO:0000313" key="1">
    <source>
        <dbReference type="EMBL" id="KAH0814414.1"/>
    </source>
</evidence>
<dbReference type="EMBL" id="JABDTM020024307">
    <property type="protein sequence ID" value="KAH0814414.1"/>
    <property type="molecule type" value="Genomic_DNA"/>
</dbReference>
<keyword evidence="2" id="KW-1185">Reference proteome</keyword>
<dbReference type="InterPro" id="IPR020339">
    <property type="entry name" value="C20orf85-like"/>
</dbReference>
<accession>A0A8J6HGX3</accession>
<comment type="caution">
    <text evidence="1">The sequence shown here is derived from an EMBL/GenBank/DDBJ whole genome shotgun (WGS) entry which is preliminary data.</text>
</comment>
<dbReference type="Pfam" id="PF14945">
    <property type="entry name" value="LLC1"/>
    <property type="match status" value="1"/>
</dbReference>
<sequence length="123" mass="14415">MAFGKSTDSKRIKNAVLEDQLWRTYIASEEKTNQNWKNKWNWILDEYDELHKKLGELSKDSAFLSDVNKNLRETDKRTIKPIPETTNHEYGWIPSLPDFKLEKYGADVDSPAPLPETYHIFKG</sequence>